<dbReference type="AlphaFoldDB" id="A0A5N6TPJ0"/>
<feature type="signal peptide" evidence="2">
    <location>
        <begin position="1"/>
        <end position="18"/>
    </location>
</feature>
<feature type="chain" id="PRO_5024908910" description="Secreted protein" evidence="2">
    <location>
        <begin position="19"/>
        <end position="75"/>
    </location>
</feature>
<reference evidence="3 4" key="1">
    <citation type="submission" date="2019-04" db="EMBL/GenBank/DDBJ databases">
        <title>Friends and foes A comparative genomics study of 23 Aspergillus species from section Flavi.</title>
        <authorList>
            <consortium name="DOE Joint Genome Institute"/>
            <person name="Kjaerbolling I."/>
            <person name="Vesth T."/>
            <person name="Frisvad J.C."/>
            <person name="Nybo J.L."/>
            <person name="Theobald S."/>
            <person name="Kildgaard S."/>
            <person name="Isbrandt T."/>
            <person name="Kuo A."/>
            <person name="Sato A."/>
            <person name="Lyhne E.K."/>
            <person name="Kogle M.E."/>
            <person name="Wiebenga A."/>
            <person name="Kun R.S."/>
            <person name="Lubbers R.J."/>
            <person name="Makela M.R."/>
            <person name="Barry K."/>
            <person name="Chovatia M."/>
            <person name="Clum A."/>
            <person name="Daum C."/>
            <person name="Haridas S."/>
            <person name="He G."/>
            <person name="LaButti K."/>
            <person name="Lipzen A."/>
            <person name="Mondo S."/>
            <person name="Riley R."/>
            <person name="Salamov A."/>
            <person name="Simmons B.A."/>
            <person name="Magnuson J.K."/>
            <person name="Henrissat B."/>
            <person name="Mortensen U.H."/>
            <person name="Larsen T.O."/>
            <person name="Devries R.P."/>
            <person name="Grigoriev I.V."/>
            <person name="Machida M."/>
            <person name="Baker S.E."/>
            <person name="Andersen M.R."/>
        </authorList>
    </citation>
    <scope>NUCLEOTIDE SEQUENCE [LARGE SCALE GENOMIC DNA]</scope>
    <source>
        <strain evidence="3 4">IBT 18842</strain>
    </source>
</reference>
<protein>
    <recommendedName>
        <fullName evidence="5">Secreted protein</fullName>
    </recommendedName>
</protein>
<evidence type="ECO:0000313" key="3">
    <source>
        <dbReference type="EMBL" id="KAE8148273.1"/>
    </source>
</evidence>
<name>A0A5N6TPJ0_ASPAV</name>
<dbReference type="EMBL" id="ML742167">
    <property type="protein sequence ID" value="KAE8148273.1"/>
    <property type="molecule type" value="Genomic_DNA"/>
</dbReference>
<feature type="region of interest" description="Disordered" evidence="1">
    <location>
        <begin position="36"/>
        <end position="75"/>
    </location>
</feature>
<proteinExistence type="predicted"/>
<keyword evidence="4" id="KW-1185">Reference proteome</keyword>
<keyword evidence="2" id="KW-0732">Signal</keyword>
<dbReference type="Proteomes" id="UP000325780">
    <property type="component" value="Unassembled WGS sequence"/>
</dbReference>
<sequence>MVFVPIIIVGCTFAVALACSGACSRPQTHWVYCMAPRNPGNPRPSGEPPVTPPTLEPLPKGEPAKKEPALGQEPV</sequence>
<evidence type="ECO:0000256" key="1">
    <source>
        <dbReference type="SAM" id="MobiDB-lite"/>
    </source>
</evidence>
<gene>
    <name evidence="3" type="ORF">BDV25DRAFT_158627</name>
</gene>
<feature type="compositionally biased region" description="Pro residues" evidence="1">
    <location>
        <begin position="39"/>
        <end position="56"/>
    </location>
</feature>
<accession>A0A5N6TPJ0</accession>
<organism evidence="3 4">
    <name type="scientific">Aspergillus avenaceus</name>
    <dbReference type="NCBI Taxonomy" id="36643"/>
    <lineage>
        <taxon>Eukaryota</taxon>
        <taxon>Fungi</taxon>
        <taxon>Dikarya</taxon>
        <taxon>Ascomycota</taxon>
        <taxon>Pezizomycotina</taxon>
        <taxon>Eurotiomycetes</taxon>
        <taxon>Eurotiomycetidae</taxon>
        <taxon>Eurotiales</taxon>
        <taxon>Aspergillaceae</taxon>
        <taxon>Aspergillus</taxon>
        <taxon>Aspergillus subgen. Circumdati</taxon>
    </lineage>
</organism>
<evidence type="ECO:0000313" key="4">
    <source>
        <dbReference type="Proteomes" id="UP000325780"/>
    </source>
</evidence>
<evidence type="ECO:0000256" key="2">
    <source>
        <dbReference type="SAM" id="SignalP"/>
    </source>
</evidence>
<evidence type="ECO:0008006" key="5">
    <source>
        <dbReference type="Google" id="ProtNLM"/>
    </source>
</evidence>